<keyword evidence="2" id="KW-1185">Reference proteome</keyword>
<reference evidence="1" key="2">
    <citation type="submission" date="2020-06" db="EMBL/GenBank/DDBJ databases">
        <authorList>
            <person name="Sheffer M."/>
        </authorList>
    </citation>
    <scope>NUCLEOTIDE SEQUENCE</scope>
</reference>
<reference evidence="1" key="1">
    <citation type="journal article" date="2020" name="bioRxiv">
        <title>Chromosome-level reference genome of the European wasp spider Argiope bruennichi: a resource for studies on range expansion and evolutionary adaptation.</title>
        <authorList>
            <person name="Sheffer M.M."/>
            <person name="Hoppe A."/>
            <person name="Krehenwinkel H."/>
            <person name="Uhl G."/>
            <person name="Kuss A.W."/>
            <person name="Jensen L."/>
            <person name="Jensen C."/>
            <person name="Gillespie R.G."/>
            <person name="Hoff K.J."/>
            <person name="Prost S."/>
        </authorList>
    </citation>
    <scope>NUCLEOTIDE SEQUENCE</scope>
</reference>
<gene>
    <name evidence="1" type="ORF">HNY73_018946</name>
</gene>
<organism evidence="1 2">
    <name type="scientific">Argiope bruennichi</name>
    <name type="common">Wasp spider</name>
    <name type="synonym">Aranea bruennichi</name>
    <dbReference type="NCBI Taxonomy" id="94029"/>
    <lineage>
        <taxon>Eukaryota</taxon>
        <taxon>Metazoa</taxon>
        <taxon>Ecdysozoa</taxon>
        <taxon>Arthropoda</taxon>
        <taxon>Chelicerata</taxon>
        <taxon>Arachnida</taxon>
        <taxon>Araneae</taxon>
        <taxon>Araneomorphae</taxon>
        <taxon>Entelegynae</taxon>
        <taxon>Araneoidea</taxon>
        <taxon>Araneidae</taxon>
        <taxon>Argiope</taxon>
    </lineage>
</organism>
<dbReference type="AlphaFoldDB" id="A0A8T0EFA6"/>
<proteinExistence type="predicted"/>
<name>A0A8T0EFA6_ARGBR</name>
<sequence length="172" mass="19881">MTPYAPFEKQSISEEQTKFNDELSYCENHFERTHIRKPCGRYSVSLPFKHNIEENVNLGYSRTIASKRLDQLWIRLDSDARSRWGKLGRAVSLFKVNSVPLDQSLTIKNEESVSNQNVTKLKVGSQASSEIEPFTLWTRESRFFLKVNSVPLEPIANYQHEESVSTKNVNKL</sequence>
<evidence type="ECO:0000313" key="2">
    <source>
        <dbReference type="Proteomes" id="UP000807504"/>
    </source>
</evidence>
<protein>
    <submittedName>
        <fullName evidence="1">Uncharacterized protein</fullName>
    </submittedName>
</protein>
<comment type="caution">
    <text evidence="1">The sequence shown here is derived from an EMBL/GenBank/DDBJ whole genome shotgun (WGS) entry which is preliminary data.</text>
</comment>
<dbReference type="EMBL" id="JABXBU010002228">
    <property type="protein sequence ID" value="KAF8771539.1"/>
    <property type="molecule type" value="Genomic_DNA"/>
</dbReference>
<dbReference type="Proteomes" id="UP000807504">
    <property type="component" value="Unassembled WGS sequence"/>
</dbReference>
<evidence type="ECO:0000313" key="1">
    <source>
        <dbReference type="EMBL" id="KAF8771539.1"/>
    </source>
</evidence>
<accession>A0A8T0EFA6</accession>